<feature type="region of interest" description="Disordered" evidence="1">
    <location>
        <begin position="361"/>
        <end position="401"/>
    </location>
</feature>
<dbReference type="CDD" id="cd22857">
    <property type="entry name" value="WDR74"/>
    <property type="match status" value="1"/>
</dbReference>
<feature type="non-terminal residue" evidence="2">
    <location>
        <position position="1"/>
    </location>
</feature>
<dbReference type="OrthoDB" id="18388at2759"/>
<dbReference type="InterPro" id="IPR001680">
    <property type="entry name" value="WD40_rpt"/>
</dbReference>
<dbReference type="Pfam" id="PF00400">
    <property type="entry name" value="WD40"/>
    <property type="match status" value="1"/>
</dbReference>
<evidence type="ECO:0000256" key="1">
    <source>
        <dbReference type="SAM" id="MobiDB-lite"/>
    </source>
</evidence>
<dbReference type="STRING" id="144512.A0A0V0THA0"/>
<dbReference type="SMART" id="SM00320">
    <property type="entry name" value="WD40"/>
    <property type="match status" value="4"/>
</dbReference>
<comment type="caution">
    <text evidence="2">The sequence shown here is derived from an EMBL/GenBank/DDBJ whole genome shotgun (WGS) entry which is preliminary data.</text>
</comment>
<feature type="compositionally biased region" description="Acidic residues" evidence="1">
    <location>
        <begin position="366"/>
        <end position="376"/>
    </location>
</feature>
<dbReference type="GO" id="GO:0005730">
    <property type="term" value="C:nucleolus"/>
    <property type="evidence" value="ECO:0007669"/>
    <property type="project" value="InterPro"/>
</dbReference>
<protein>
    <submittedName>
        <fullName evidence="2">WD repeat-containing protein 74</fullName>
    </submittedName>
</protein>
<dbReference type="InterPro" id="IPR015943">
    <property type="entry name" value="WD40/YVTN_repeat-like_dom_sf"/>
</dbReference>
<sequence>LEIFIFLISPASIGSIVHFGSMDAYAASENGLLKGLNFGSNSSVNLSEISNPSAAEPVDYLHWLTDEGGAATRLLCTCRDGRLRIYKTGAKSWNEFFHLKSGHGRVRGLCSLDENVIALCRESGDLIVLNTEGEEEVKVNVGSGISRMRQNQFDHNVVATGGKENDLKIWSLSDPQMLLFSAKNVQVRNDFLDLRVPVWIRDIAFVSENVLATCTAYGQIRSYDTRCGQRRPVVDFQWFEDSSFTAMTNHEDDKIIAGDTRGRVGLFDLRAKGMLLLVWTSGVNLKLVHVFKGFNGGVTSLQCHETLPYVVSSSIDRFVRVHELETKKMLYKVYCKSRINHVILSKNGCCFPSALHADKNSPAADEVVDDSSDTYDSESVSTQSGDSDVIPFSNQTDHVSQ</sequence>
<evidence type="ECO:0000313" key="2">
    <source>
        <dbReference type="EMBL" id="KRX38397.1"/>
    </source>
</evidence>
<dbReference type="InterPro" id="IPR036322">
    <property type="entry name" value="WD40_repeat_dom_sf"/>
</dbReference>
<evidence type="ECO:0000313" key="3">
    <source>
        <dbReference type="Proteomes" id="UP000055048"/>
    </source>
</evidence>
<accession>A0A0V0THA0</accession>
<dbReference type="Gene3D" id="2.130.10.10">
    <property type="entry name" value="YVTN repeat-like/Quinoprotein amine dehydrogenase"/>
    <property type="match status" value="2"/>
</dbReference>
<dbReference type="PANTHER" id="PTHR16038">
    <property type="entry name" value="NOP SEVEN ASSOCIATED PROTEIN 1"/>
    <property type="match status" value="1"/>
</dbReference>
<reference evidence="2 3" key="1">
    <citation type="submission" date="2015-01" db="EMBL/GenBank/DDBJ databases">
        <title>Evolution of Trichinella species and genotypes.</title>
        <authorList>
            <person name="Korhonen P.K."/>
            <person name="Edoardo P."/>
            <person name="Giuseppe L.R."/>
            <person name="Gasser R.B."/>
        </authorList>
    </citation>
    <scope>NUCLEOTIDE SEQUENCE [LARGE SCALE GENOMIC DNA]</scope>
    <source>
        <strain evidence="2">ISS417</strain>
    </source>
</reference>
<dbReference type="PANTHER" id="PTHR16038:SF4">
    <property type="entry name" value="WD REPEAT-CONTAINING PROTEIN 74"/>
    <property type="match status" value="1"/>
</dbReference>
<dbReference type="AlphaFoldDB" id="A0A0V0THA0"/>
<feature type="compositionally biased region" description="Polar residues" evidence="1">
    <location>
        <begin position="377"/>
        <end position="401"/>
    </location>
</feature>
<dbReference type="GO" id="GO:0042273">
    <property type="term" value="P:ribosomal large subunit biogenesis"/>
    <property type="evidence" value="ECO:0007669"/>
    <property type="project" value="InterPro"/>
</dbReference>
<dbReference type="Proteomes" id="UP000055048">
    <property type="component" value="Unassembled WGS sequence"/>
</dbReference>
<gene>
    <name evidence="2" type="primary">WDR74</name>
    <name evidence="2" type="ORF">T05_12946</name>
</gene>
<proteinExistence type="predicted"/>
<organism evidence="2 3">
    <name type="scientific">Trichinella murrelli</name>
    <dbReference type="NCBI Taxonomy" id="144512"/>
    <lineage>
        <taxon>Eukaryota</taxon>
        <taxon>Metazoa</taxon>
        <taxon>Ecdysozoa</taxon>
        <taxon>Nematoda</taxon>
        <taxon>Enoplea</taxon>
        <taxon>Dorylaimia</taxon>
        <taxon>Trichinellida</taxon>
        <taxon>Trichinellidae</taxon>
        <taxon>Trichinella</taxon>
    </lineage>
</organism>
<keyword evidence="3" id="KW-1185">Reference proteome</keyword>
<dbReference type="GO" id="GO:0030687">
    <property type="term" value="C:preribosome, large subunit precursor"/>
    <property type="evidence" value="ECO:0007669"/>
    <property type="project" value="TreeGrafter"/>
</dbReference>
<dbReference type="SUPFAM" id="SSF50978">
    <property type="entry name" value="WD40 repeat-like"/>
    <property type="match status" value="1"/>
</dbReference>
<dbReference type="InterPro" id="IPR037379">
    <property type="entry name" value="WDR74/Nsa1"/>
</dbReference>
<name>A0A0V0THA0_9BILA</name>
<dbReference type="EMBL" id="JYDJ01000269">
    <property type="protein sequence ID" value="KRX38397.1"/>
    <property type="molecule type" value="Genomic_DNA"/>
</dbReference>